<evidence type="ECO:0000313" key="2">
    <source>
        <dbReference type="Proteomes" id="UP001642260"/>
    </source>
</evidence>
<dbReference type="EMBL" id="CAKOAT010532932">
    <property type="protein sequence ID" value="CAH8381929.1"/>
    <property type="molecule type" value="Genomic_DNA"/>
</dbReference>
<accession>A0ABC8LEJ0</accession>
<proteinExistence type="predicted"/>
<reference evidence="1 2" key="1">
    <citation type="submission" date="2022-03" db="EMBL/GenBank/DDBJ databases">
        <authorList>
            <person name="Macdonald S."/>
            <person name="Ahmed S."/>
            <person name="Newling K."/>
        </authorList>
    </citation>
    <scope>NUCLEOTIDE SEQUENCE [LARGE SCALE GENOMIC DNA]</scope>
</reference>
<dbReference type="Proteomes" id="UP001642260">
    <property type="component" value="Unassembled WGS sequence"/>
</dbReference>
<dbReference type="AlphaFoldDB" id="A0ABC8LEJ0"/>
<gene>
    <name evidence="1" type="ORF">ERUC_LOCUS34412</name>
</gene>
<comment type="caution">
    <text evidence="1">The sequence shown here is derived from an EMBL/GenBank/DDBJ whole genome shotgun (WGS) entry which is preliminary data.</text>
</comment>
<protein>
    <submittedName>
        <fullName evidence="1">Uncharacterized protein</fullName>
    </submittedName>
</protein>
<organism evidence="1 2">
    <name type="scientific">Eruca vesicaria subsp. sativa</name>
    <name type="common">Garden rocket</name>
    <name type="synonym">Eruca sativa</name>
    <dbReference type="NCBI Taxonomy" id="29727"/>
    <lineage>
        <taxon>Eukaryota</taxon>
        <taxon>Viridiplantae</taxon>
        <taxon>Streptophyta</taxon>
        <taxon>Embryophyta</taxon>
        <taxon>Tracheophyta</taxon>
        <taxon>Spermatophyta</taxon>
        <taxon>Magnoliopsida</taxon>
        <taxon>eudicotyledons</taxon>
        <taxon>Gunneridae</taxon>
        <taxon>Pentapetalae</taxon>
        <taxon>rosids</taxon>
        <taxon>malvids</taxon>
        <taxon>Brassicales</taxon>
        <taxon>Brassicaceae</taxon>
        <taxon>Brassiceae</taxon>
        <taxon>Eruca</taxon>
    </lineage>
</organism>
<evidence type="ECO:0000313" key="1">
    <source>
        <dbReference type="EMBL" id="CAH8381929.1"/>
    </source>
</evidence>
<keyword evidence="2" id="KW-1185">Reference proteome</keyword>
<sequence length="120" mass="14230">MASNRERNLKQPMIEDYGRSMGEAYWNGMYDMIKHYRALLKMYRELQHAEHERHQAGLEVYRIAGKLEVIEYLFNDDAIMEVKEKLKSELVLAEVNLADKKVPTLNWDKVSPKHGVVRYF</sequence>
<name>A0ABC8LEJ0_ERUVS</name>